<comment type="caution">
    <text evidence="2">The sequence shown here is derived from an EMBL/GenBank/DDBJ whole genome shotgun (WGS) entry which is preliminary data.</text>
</comment>
<feature type="region of interest" description="Disordered" evidence="1">
    <location>
        <begin position="1"/>
        <end position="26"/>
    </location>
</feature>
<keyword evidence="3" id="KW-1185">Reference proteome</keyword>
<sequence>MTARQSAATYLSGEREPGRRKPAGPDPFKPFVAYCRARLADDPHLWASTLLEIGAP</sequence>
<organism evidence="2 3">
    <name type="scientific">Kibdelosporangium philippinense</name>
    <dbReference type="NCBI Taxonomy" id="211113"/>
    <lineage>
        <taxon>Bacteria</taxon>
        <taxon>Bacillati</taxon>
        <taxon>Actinomycetota</taxon>
        <taxon>Actinomycetes</taxon>
        <taxon>Pseudonocardiales</taxon>
        <taxon>Pseudonocardiaceae</taxon>
        <taxon>Kibdelosporangium</taxon>
    </lineage>
</organism>
<proteinExistence type="predicted"/>
<name>A0ABS8Z3V2_9PSEU</name>
<protein>
    <recommendedName>
        <fullName evidence="4">Transposase</fullName>
    </recommendedName>
</protein>
<dbReference type="RefSeq" id="WP_233726474.1">
    <property type="nucleotide sequence ID" value="NZ_JAJVCN010000001.1"/>
</dbReference>
<gene>
    <name evidence="2" type="ORF">LWC34_01970</name>
</gene>
<evidence type="ECO:0000313" key="3">
    <source>
        <dbReference type="Proteomes" id="UP001521150"/>
    </source>
</evidence>
<dbReference type="Proteomes" id="UP001521150">
    <property type="component" value="Unassembled WGS sequence"/>
</dbReference>
<accession>A0ABS8Z3V2</accession>
<reference evidence="2 3" key="1">
    <citation type="submission" date="2021-12" db="EMBL/GenBank/DDBJ databases">
        <title>Genome sequence of Kibdelosporangium philippinense ATCC 49844.</title>
        <authorList>
            <person name="Fedorov E.A."/>
            <person name="Omeragic M."/>
            <person name="Shalygina K.F."/>
            <person name="Maclea K.S."/>
        </authorList>
    </citation>
    <scope>NUCLEOTIDE SEQUENCE [LARGE SCALE GENOMIC DNA]</scope>
    <source>
        <strain evidence="2 3">ATCC 49844</strain>
    </source>
</reference>
<evidence type="ECO:0000256" key="1">
    <source>
        <dbReference type="SAM" id="MobiDB-lite"/>
    </source>
</evidence>
<evidence type="ECO:0000313" key="2">
    <source>
        <dbReference type="EMBL" id="MCE7001614.1"/>
    </source>
</evidence>
<dbReference type="EMBL" id="JAJVCN010000001">
    <property type="protein sequence ID" value="MCE7001614.1"/>
    <property type="molecule type" value="Genomic_DNA"/>
</dbReference>
<evidence type="ECO:0008006" key="4">
    <source>
        <dbReference type="Google" id="ProtNLM"/>
    </source>
</evidence>